<comment type="caution">
    <text evidence="1">The sequence shown here is derived from an EMBL/GenBank/DDBJ whole genome shotgun (WGS) entry which is preliminary data.</text>
</comment>
<sequence length="67" mass="7833">MKRNVVLSITTETKEENEAIIVGSQMEDSNLTQSFYYITVEEGPYIDDTDDDVKRLPLNWRMSYNQP</sequence>
<dbReference type="EMBL" id="JACXVP010000002">
    <property type="protein sequence ID" value="KAG5621482.1"/>
    <property type="molecule type" value="Genomic_DNA"/>
</dbReference>
<evidence type="ECO:0000313" key="1">
    <source>
        <dbReference type="EMBL" id="KAG5621482.1"/>
    </source>
</evidence>
<protein>
    <submittedName>
        <fullName evidence="1">Uncharacterized protein</fullName>
    </submittedName>
</protein>
<reference evidence="1 2" key="1">
    <citation type="submission" date="2020-09" db="EMBL/GenBank/DDBJ databases">
        <title>De no assembly of potato wild relative species, Solanum commersonii.</title>
        <authorList>
            <person name="Cho K."/>
        </authorList>
    </citation>
    <scope>NUCLEOTIDE SEQUENCE [LARGE SCALE GENOMIC DNA]</scope>
    <source>
        <strain evidence="1">LZ3.2</strain>
        <tissue evidence="1">Leaf</tissue>
    </source>
</reference>
<proteinExistence type="predicted"/>
<keyword evidence="2" id="KW-1185">Reference proteome</keyword>
<organism evidence="1 2">
    <name type="scientific">Solanum commersonii</name>
    <name type="common">Commerson's wild potato</name>
    <name type="synonym">Commerson's nightshade</name>
    <dbReference type="NCBI Taxonomy" id="4109"/>
    <lineage>
        <taxon>Eukaryota</taxon>
        <taxon>Viridiplantae</taxon>
        <taxon>Streptophyta</taxon>
        <taxon>Embryophyta</taxon>
        <taxon>Tracheophyta</taxon>
        <taxon>Spermatophyta</taxon>
        <taxon>Magnoliopsida</taxon>
        <taxon>eudicotyledons</taxon>
        <taxon>Gunneridae</taxon>
        <taxon>Pentapetalae</taxon>
        <taxon>asterids</taxon>
        <taxon>lamiids</taxon>
        <taxon>Solanales</taxon>
        <taxon>Solanaceae</taxon>
        <taxon>Solanoideae</taxon>
        <taxon>Solaneae</taxon>
        <taxon>Solanum</taxon>
    </lineage>
</organism>
<dbReference type="AlphaFoldDB" id="A0A9J6AB92"/>
<evidence type="ECO:0000313" key="2">
    <source>
        <dbReference type="Proteomes" id="UP000824120"/>
    </source>
</evidence>
<accession>A0A9J6AB92</accession>
<gene>
    <name evidence="1" type="ORF">H5410_006700</name>
</gene>
<name>A0A9J6AB92_SOLCO</name>
<dbReference type="Proteomes" id="UP000824120">
    <property type="component" value="Chromosome 2"/>
</dbReference>
<dbReference type="OrthoDB" id="1303669at2759"/>